<proteinExistence type="predicted"/>
<dbReference type="EMBL" id="ML182192">
    <property type="protein sequence ID" value="THU75408.1"/>
    <property type="molecule type" value="Genomic_DNA"/>
</dbReference>
<evidence type="ECO:0000313" key="3">
    <source>
        <dbReference type="Proteomes" id="UP000297245"/>
    </source>
</evidence>
<organism evidence="2 3">
    <name type="scientific">Dendrothele bispora (strain CBS 962.96)</name>
    <dbReference type="NCBI Taxonomy" id="1314807"/>
    <lineage>
        <taxon>Eukaryota</taxon>
        <taxon>Fungi</taxon>
        <taxon>Dikarya</taxon>
        <taxon>Basidiomycota</taxon>
        <taxon>Agaricomycotina</taxon>
        <taxon>Agaricomycetes</taxon>
        <taxon>Agaricomycetidae</taxon>
        <taxon>Agaricales</taxon>
        <taxon>Agaricales incertae sedis</taxon>
        <taxon>Dendrothele</taxon>
    </lineage>
</organism>
<reference evidence="2 3" key="1">
    <citation type="journal article" date="2019" name="Nat. Ecol. Evol.">
        <title>Megaphylogeny resolves global patterns of mushroom evolution.</title>
        <authorList>
            <person name="Varga T."/>
            <person name="Krizsan K."/>
            <person name="Foldi C."/>
            <person name="Dima B."/>
            <person name="Sanchez-Garcia M."/>
            <person name="Sanchez-Ramirez S."/>
            <person name="Szollosi G.J."/>
            <person name="Szarkandi J.G."/>
            <person name="Papp V."/>
            <person name="Albert L."/>
            <person name="Andreopoulos W."/>
            <person name="Angelini C."/>
            <person name="Antonin V."/>
            <person name="Barry K.W."/>
            <person name="Bougher N.L."/>
            <person name="Buchanan P."/>
            <person name="Buyck B."/>
            <person name="Bense V."/>
            <person name="Catcheside P."/>
            <person name="Chovatia M."/>
            <person name="Cooper J."/>
            <person name="Damon W."/>
            <person name="Desjardin D."/>
            <person name="Finy P."/>
            <person name="Geml J."/>
            <person name="Haridas S."/>
            <person name="Hughes K."/>
            <person name="Justo A."/>
            <person name="Karasinski D."/>
            <person name="Kautmanova I."/>
            <person name="Kiss B."/>
            <person name="Kocsube S."/>
            <person name="Kotiranta H."/>
            <person name="LaButti K.M."/>
            <person name="Lechner B.E."/>
            <person name="Liimatainen K."/>
            <person name="Lipzen A."/>
            <person name="Lukacs Z."/>
            <person name="Mihaltcheva S."/>
            <person name="Morgado L.N."/>
            <person name="Niskanen T."/>
            <person name="Noordeloos M.E."/>
            <person name="Ohm R.A."/>
            <person name="Ortiz-Santana B."/>
            <person name="Ovrebo C."/>
            <person name="Racz N."/>
            <person name="Riley R."/>
            <person name="Savchenko A."/>
            <person name="Shiryaev A."/>
            <person name="Soop K."/>
            <person name="Spirin V."/>
            <person name="Szebenyi C."/>
            <person name="Tomsovsky M."/>
            <person name="Tulloss R.E."/>
            <person name="Uehling J."/>
            <person name="Grigoriev I.V."/>
            <person name="Vagvolgyi C."/>
            <person name="Papp T."/>
            <person name="Martin F.M."/>
            <person name="Miettinen O."/>
            <person name="Hibbett D.S."/>
            <person name="Nagy L.G."/>
        </authorList>
    </citation>
    <scope>NUCLEOTIDE SEQUENCE [LARGE SCALE GENOMIC DNA]</scope>
    <source>
        <strain evidence="2 3">CBS 962.96</strain>
    </source>
</reference>
<keyword evidence="3" id="KW-1185">Reference proteome</keyword>
<dbReference type="AlphaFoldDB" id="A0A4S8KJY4"/>
<dbReference type="Proteomes" id="UP000297245">
    <property type="component" value="Unassembled WGS sequence"/>
</dbReference>
<protein>
    <submittedName>
        <fullName evidence="2">Uncharacterized protein</fullName>
    </submittedName>
</protein>
<gene>
    <name evidence="2" type="ORF">K435DRAFT_880886</name>
</gene>
<evidence type="ECO:0000256" key="1">
    <source>
        <dbReference type="SAM" id="MobiDB-lite"/>
    </source>
</evidence>
<sequence length="51" mass="5760">MENHDVRSNNAIRQAAFNTRRSFKLKIVKNSSAEVQDASQATTQGQKAKQR</sequence>
<name>A0A4S8KJY4_DENBC</name>
<evidence type="ECO:0000313" key="2">
    <source>
        <dbReference type="EMBL" id="THU75408.1"/>
    </source>
</evidence>
<accession>A0A4S8KJY4</accession>
<feature type="region of interest" description="Disordered" evidence="1">
    <location>
        <begin position="31"/>
        <end position="51"/>
    </location>
</feature>